<evidence type="ECO:0000313" key="2">
    <source>
        <dbReference type="EMBL" id="POI28020.1"/>
    </source>
</evidence>
<sequence length="94" mass="10106">MSARRSPNPAAPRPRDASPPAAPRGAARRRPPDCYAGAKWITAIVPGSSARGRCRPPVSVRLPPAPRSRGRSAGPARSPVPRSTQRRAVRLRDR</sequence>
<name>A0A2P4SV84_BAMTH</name>
<keyword evidence="3" id="KW-1185">Reference proteome</keyword>
<feature type="compositionally biased region" description="Basic residues" evidence="1">
    <location>
        <begin position="84"/>
        <end position="94"/>
    </location>
</feature>
<dbReference type="EMBL" id="PPHD01021170">
    <property type="protein sequence ID" value="POI28020.1"/>
    <property type="molecule type" value="Genomic_DNA"/>
</dbReference>
<feature type="region of interest" description="Disordered" evidence="1">
    <location>
        <begin position="47"/>
        <end position="94"/>
    </location>
</feature>
<reference evidence="2 3" key="1">
    <citation type="submission" date="2018-01" db="EMBL/GenBank/DDBJ databases">
        <title>Comparison of the Chinese Bamboo Partridge and Red Junglefowl genome sequences highlights the importance of demography in genome evolution.</title>
        <authorList>
            <person name="Tiley G.P."/>
            <person name="Kimball R.T."/>
            <person name="Braun E.L."/>
            <person name="Burleigh J.G."/>
        </authorList>
    </citation>
    <scope>NUCLEOTIDE SEQUENCE [LARGE SCALE GENOMIC DNA]</scope>
    <source>
        <strain evidence="2">RTK389</strain>
        <tissue evidence="2">Blood</tissue>
    </source>
</reference>
<comment type="caution">
    <text evidence="2">The sequence shown here is derived from an EMBL/GenBank/DDBJ whole genome shotgun (WGS) entry which is preliminary data.</text>
</comment>
<organism evidence="2 3">
    <name type="scientific">Bambusicola thoracicus</name>
    <name type="common">Chinese bamboo-partridge</name>
    <name type="synonym">Perdix thoracica</name>
    <dbReference type="NCBI Taxonomy" id="9083"/>
    <lineage>
        <taxon>Eukaryota</taxon>
        <taxon>Metazoa</taxon>
        <taxon>Chordata</taxon>
        <taxon>Craniata</taxon>
        <taxon>Vertebrata</taxon>
        <taxon>Euteleostomi</taxon>
        <taxon>Archelosauria</taxon>
        <taxon>Archosauria</taxon>
        <taxon>Dinosauria</taxon>
        <taxon>Saurischia</taxon>
        <taxon>Theropoda</taxon>
        <taxon>Coelurosauria</taxon>
        <taxon>Aves</taxon>
        <taxon>Neognathae</taxon>
        <taxon>Galloanserae</taxon>
        <taxon>Galliformes</taxon>
        <taxon>Phasianidae</taxon>
        <taxon>Perdicinae</taxon>
        <taxon>Bambusicola</taxon>
    </lineage>
</organism>
<proteinExistence type="predicted"/>
<feature type="region of interest" description="Disordered" evidence="1">
    <location>
        <begin position="1"/>
        <end position="33"/>
    </location>
</feature>
<dbReference type="Proteomes" id="UP000237246">
    <property type="component" value="Unassembled WGS sequence"/>
</dbReference>
<accession>A0A2P4SV84</accession>
<gene>
    <name evidence="2" type="ORF">CIB84_008231</name>
</gene>
<protein>
    <submittedName>
        <fullName evidence="2">Uncharacterized protein</fullName>
    </submittedName>
</protein>
<evidence type="ECO:0000313" key="3">
    <source>
        <dbReference type="Proteomes" id="UP000237246"/>
    </source>
</evidence>
<dbReference type="AlphaFoldDB" id="A0A2P4SV84"/>
<evidence type="ECO:0000256" key="1">
    <source>
        <dbReference type="SAM" id="MobiDB-lite"/>
    </source>
</evidence>